<feature type="transmembrane region" description="Helical" evidence="1">
    <location>
        <begin position="104"/>
        <end position="131"/>
    </location>
</feature>
<feature type="transmembrane region" description="Helical" evidence="1">
    <location>
        <begin position="137"/>
        <end position="159"/>
    </location>
</feature>
<dbReference type="KEGG" id="aba:Acid345_2419"/>
<keyword evidence="1" id="KW-0472">Membrane</keyword>
<evidence type="ECO:0000259" key="2">
    <source>
        <dbReference type="Pfam" id="PF02517"/>
    </source>
</evidence>
<organism evidence="3 4">
    <name type="scientific">Koribacter versatilis (strain Ellin345)</name>
    <dbReference type="NCBI Taxonomy" id="204669"/>
    <lineage>
        <taxon>Bacteria</taxon>
        <taxon>Pseudomonadati</taxon>
        <taxon>Acidobacteriota</taxon>
        <taxon>Terriglobia</taxon>
        <taxon>Terriglobales</taxon>
        <taxon>Candidatus Korobacteraceae</taxon>
        <taxon>Candidatus Korobacter</taxon>
    </lineage>
</organism>
<reference evidence="3 4" key="1">
    <citation type="journal article" date="2009" name="Appl. Environ. Microbiol.">
        <title>Three genomes from the phylum Acidobacteria provide insight into the lifestyles of these microorganisms in soils.</title>
        <authorList>
            <person name="Ward N.L."/>
            <person name="Challacombe J.F."/>
            <person name="Janssen P.H."/>
            <person name="Henrissat B."/>
            <person name="Coutinho P.M."/>
            <person name="Wu M."/>
            <person name="Xie G."/>
            <person name="Haft D.H."/>
            <person name="Sait M."/>
            <person name="Badger J."/>
            <person name="Barabote R.D."/>
            <person name="Bradley B."/>
            <person name="Brettin T.S."/>
            <person name="Brinkac L.M."/>
            <person name="Bruce D."/>
            <person name="Creasy T."/>
            <person name="Daugherty S.C."/>
            <person name="Davidsen T.M."/>
            <person name="DeBoy R.T."/>
            <person name="Detter J.C."/>
            <person name="Dodson R.J."/>
            <person name="Durkin A.S."/>
            <person name="Ganapathy A."/>
            <person name="Gwinn-Giglio M."/>
            <person name="Han C.S."/>
            <person name="Khouri H."/>
            <person name="Kiss H."/>
            <person name="Kothari S.P."/>
            <person name="Madupu R."/>
            <person name="Nelson K.E."/>
            <person name="Nelson W.C."/>
            <person name="Paulsen I."/>
            <person name="Penn K."/>
            <person name="Ren Q."/>
            <person name="Rosovitz M.J."/>
            <person name="Selengut J.D."/>
            <person name="Shrivastava S."/>
            <person name="Sullivan S.A."/>
            <person name="Tapia R."/>
            <person name="Thompson L.S."/>
            <person name="Watkins K.L."/>
            <person name="Yang Q."/>
            <person name="Yu C."/>
            <person name="Zafar N."/>
            <person name="Zhou L."/>
            <person name="Kuske C.R."/>
        </authorList>
    </citation>
    <scope>NUCLEOTIDE SEQUENCE [LARGE SCALE GENOMIC DNA]</scope>
    <source>
        <strain evidence="3 4">Ellin345</strain>
    </source>
</reference>
<dbReference type="GO" id="GO:0080120">
    <property type="term" value="P:CAAX-box protein maturation"/>
    <property type="evidence" value="ECO:0007669"/>
    <property type="project" value="UniProtKB-ARBA"/>
</dbReference>
<dbReference type="EMBL" id="CP000360">
    <property type="protein sequence ID" value="ABF41420.1"/>
    <property type="molecule type" value="Genomic_DNA"/>
</dbReference>
<dbReference type="PANTHER" id="PTHR39430">
    <property type="entry name" value="MEMBRANE-ASSOCIATED PROTEASE-RELATED"/>
    <property type="match status" value="1"/>
</dbReference>
<dbReference type="InterPro" id="IPR003675">
    <property type="entry name" value="Rce1/LyrA-like_dom"/>
</dbReference>
<dbReference type="MEROPS" id="G05.007"/>
<dbReference type="HOGENOM" id="CLU_911489_0_0_0"/>
<gene>
    <name evidence="3" type="ordered locus">Acid345_2419</name>
</gene>
<proteinExistence type="predicted"/>
<feature type="transmembrane region" description="Helical" evidence="1">
    <location>
        <begin position="274"/>
        <end position="290"/>
    </location>
</feature>
<keyword evidence="1" id="KW-0812">Transmembrane</keyword>
<dbReference type="EnsemblBacteria" id="ABF41420">
    <property type="protein sequence ID" value="ABF41420"/>
    <property type="gene ID" value="Acid345_2419"/>
</dbReference>
<feature type="transmembrane region" description="Helical" evidence="1">
    <location>
        <begin position="171"/>
        <end position="191"/>
    </location>
</feature>
<protein>
    <submittedName>
        <fullName evidence="3">Abortive infection protein</fullName>
    </submittedName>
</protein>
<feature type="transmembrane region" description="Helical" evidence="1">
    <location>
        <begin position="21"/>
        <end position="37"/>
    </location>
</feature>
<accession>Q1INY0</accession>
<dbReference type="STRING" id="204669.Acid345_2419"/>
<feature type="domain" description="CAAX prenyl protease 2/Lysostaphin resistance protein A-like" evidence="2">
    <location>
        <begin position="141"/>
        <end position="232"/>
    </location>
</feature>
<name>Q1INY0_KORVE</name>
<dbReference type="eggNOG" id="COG1266">
    <property type="taxonomic scope" value="Bacteria"/>
</dbReference>
<keyword evidence="1" id="KW-1133">Transmembrane helix</keyword>
<evidence type="ECO:0000256" key="1">
    <source>
        <dbReference type="SAM" id="Phobius"/>
    </source>
</evidence>
<feature type="transmembrane region" description="Helical" evidence="1">
    <location>
        <begin position="57"/>
        <end position="83"/>
    </location>
</feature>
<dbReference type="AlphaFoldDB" id="Q1INY0"/>
<dbReference type="Pfam" id="PF02517">
    <property type="entry name" value="Rce1-like"/>
    <property type="match status" value="1"/>
</dbReference>
<dbReference type="GO" id="GO:0004175">
    <property type="term" value="F:endopeptidase activity"/>
    <property type="evidence" value="ECO:0007669"/>
    <property type="project" value="UniProtKB-ARBA"/>
</dbReference>
<evidence type="ECO:0000313" key="4">
    <source>
        <dbReference type="Proteomes" id="UP000002432"/>
    </source>
</evidence>
<keyword evidence="4" id="KW-1185">Reference proteome</keyword>
<dbReference type="Proteomes" id="UP000002432">
    <property type="component" value="Chromosome"/>
</dbReference>
<dbReference type="OrthoDB" id="324900at2"/>
<dbReference type="PANTHER" id="PTHR39430:SF1">
    <property type="entry name" value="PROTEASE"/>
    <property type="match status" value="1"/>
</dbReference>
<sequence length="305" mass="33930">MLRIQAAWRTFGVESCAMQRLRALGRFGLFVFLYWLVGEGLNRLLPLIHFPDRAFTWNAILANEFLDFALAAFVAAILALIFRERFSSYGLPLHADVGRLMLKGALWGFVPSLLILIPLFAVGACSFHGLAVHGGQLIFYAIVWAAGMLGVGFAEEFLFRGYAQKTLAEAISFWPAAIFLSALFGFIHFFFKPQEDWIDPTSVALYGIFWCLTLRRTGSLWFAIGFHAASDYADIIVFGEPNTGNQGQPVPGHLLDIRYHGPDWLTGGPRGTEASLLVFVVLGGLFYFFNRAYPAKKLDASAAER</sequence>
<evidence type="ECO:0000313" key="3">
    <source>
        <dbReference type="EMBL" id="ABF41420.1"/>
    </source>
</evidence>